<evidence type="ECO:0000313" key="15">
    <source>
        <dbReference type="EMBL" id="CAH3138263.1"/>
    </source>
</evidence>
<comment type="function">
    <text evidence="12">Accessory subunit of the mitochondrial membrane respiratory chain NADH dehydrogenase (Complex I), that is believed not to be involved in catalysis. Complex I functions in the transfer of electrons from NADH to the respiratory chain. The immediate electron acceptor for the enzyme is believed to be ubiquinone. Involved in the interferon/all-trans-retinoic acid (IFN/RA) induced cell death. This apoptotic activity is inhibited by interaction with viral IRF1. Prevents the transactivation of STAT3 target genes. May play a role in CARD15-mediated innate mucosal responses and serve to regulate intestinal epithelial cell responses to microbes.</text>
</comment>
<organism evidence="15 16">
    <name type="scientific">Pocillopora meandrina</name>
    <dbReference type="NCBI Taxonomy" id="46732"/>
    <lineage>
        <taxon>Eukaryota</taxon>
        <taxon>Metazoa</taxon>
        <taxon>Cnidaria</taxon>
        <taxon>Anthozoa</taxon>
        <taxon>Hexacorallia</taxon>
        <taxon>Scleractinia</taxon>
        <taxon>Astrocoeniina</taxon>
        <taxon>Pocilloporidae</taxon>
        <taxon>Pocillopora</taxon>
    </lineage>
</organism>
<evidence type="ECO:0000313" key="16">
    <source>
        <dbReference type="Proteomes" id="UP001159428"/>
    </source>
</evidence>
<keyword evidence="4 14" id="KW-0813">Transport</keyword>
<dbReference type="InterPro" id="IPR009346">
    <property type="entry name" value="GRIM-19"/>
</dbReference>
<keyword evidence="9 14" id="KW-1133">Transmembrane helix</keyword>
<dbReference type="Pfam" id="PF06212">
    <property type="entry name" value="GRIM-19"/>
    <property type="match status" value="1"/>
</dbReference>
<gene>
    <name evidence="15" type="ORF">PMEA_00018572</name>
</gene>
<evidence type="ECO:0000256" key="12">
    <source>
        <dbReference type="ARBA" id="ARBA00045908"/>
    </source>
</evidence>
<comment type="caution">
    <text evidence="15">The sequence shown here is derived from an EMBL/GenBank/DDBJ whole genome shotgun (WGS) entry which is preliminary data.</text>
</comment>
<keyword evidence="11 14" id="KW-0472">Membrane</keyword>
<evidence type="ECO:0000256" key="9">
    <source>
        <dbReference type="ARBA" id="ARBA00022989"/>
    </source>
</evidence>
<comment type="function">
    <text evidence="14">Complex I functions in the transfer of electrons from NADH to the respiratory chain. Accessory subunit of the mitochondrial membrane respiratory chain NADH dehydrogenase (Complex I), that is believed not to be involved in catalysis.</text>
</comment>
<comment type="subcellular location">
    <subcellularLocation>
        <location evidence="1 14">Mitochondrion inner membrane</location>
        <topology evidence="1 14">Single-pass membrane protein</topology>
        <orientation evidence="1 14">Matrix side</orientation>
    </subcellularLocation>
</comment>
<reference evidence="15 16" key="1">
    <citation type="submission" date="2022-05" db="EMBL/GenBank/DDBJ databases">
        <authorList>
            <consortium name="Genoscope - CEA"/>
            <person name="William W."/>
        </authorList>
    </citation>
    <scope>NUCLEOTIDE SEQUENCE [LARGE SCALE GENOMIC DNA]</scope>
</reference>
<evidence type="ECO:0000256" key="3">
    <source>
        <dbReference type="ARBA" id="ARBA00018192"/>
    </source>
</evidence>
<sequence>MATSLVKEVAKQELPPKGGYPAIVYARNIPTRGPSGIALFLGGAAVMAYGFYRVIMGNRKRCELRKEQMEARIGFLPLLQAEHDRKYQCALLKENEELEAQIMKDVPDWKVGESVYHTEKWVTPMPIQVEKL</sequence>
<protein>
    <recommendedName>
        <fullName evidence="3 14">NADH dehydrogenase [ubiquinone] 1 alpha subcomplex subunit 13</fullName>
    </recommendedName>
</protein>
<proteinExistence type="inferred from homology"/>
<accession>A0AAU9X6V3</accession>
<dbReference type="EMBL" id="CALNXJ010000032">
    <property type="protein sequence ID" value="CAH3138263.1"/>
    <property type="molecule type" value="Genomic_DNA"/>
</dbReference>
<evidence type="ECO:0000256" key="11">
    <source>
        <dbReference type="ARBA" id="ARBA00023136"/>
    </source>
</evidence>
<evidence type="ECO:0000256" key="14">
    <source>
        <dbReference type="RuleBase" id="RU368034"/>
    </source>
</evidence>
<keyword evidence="10 14" id="KW-0496">Mitochondrion</keyword>
<evidence type="ECO:0000256" key="5">
    <source>
        <dbReference type="ARBA" id="ARBA00022660"/>
    </source>
</evidence>
<keyword evidence="16" id="KW-1185">Reference proteome</keyword>
<evidence type="ECO:0000256" key="13">
    <source>
        <dbReference type="ARBA" id="ARBA00046797"/>
    </source>
</evidence>
<dbReference type="AlphaFoldDB" id="A0AAU9X6V3"/>
<dbReference type="Proteomes" id="UP001159428">
    <property type="component" value="Unassembled WGS sequence"/>
</dbReference>
<keyword evidence="8 14" id="KW-0249">Electron transport</keyword>
<evidence type="ECO:0000256" key="2">
    <source>
        <dbReference type="ARBA" id="ARBA00007312"/>
    </source>
</evidence>
<dbReference type="PANTHER" id="PTHR12966">
    <property type="entry name" value="NADH DEHYDROGENASE UBIQUINONE 1 ALPHA SUBCOMPLEX SUBUNIT 13"/>
    <property type="match status" value="1"/>
</dbReference>
<comment type="similarity">
    <text evidence="2 14">Belongs to the complex I NDUFA13 subunit family.</text>
</comment>
<keyword evidence="6 14" id="KW-0812">Transmembrane</keyword>
<feature type="transmembrane region" description="Helical" evidence="14">
    <location>
        <begin position="37"/>
        <end position="55"/>
    </location>
</feature>
<dbReference type="GO" id="GO:0005743">
    <property type="term" value="C:mitochondrial inner membrane"/>
    <property type="evidence" value="ECO:0007669"/>
    <property type="project" value="UniProtKB-SubCell"/>
</dbReference>
<evidence type="ECO:0000256" key="1">
    <source>
        <dbReference type="ARBA" id="ARBA00004298"/>
    </source>
</evidence>
<dbReference type="GO" id="GO:0045271">
    <property type="term" value="C:respiratory chain complex I"/>
    <property type="evidence" value="ECO:0007669"/>
    <property type="project" value="UniProtKB-UniRule"/>
</dbReference>
<evidence type="ECO:0000256" key="8">
    <source>
        <dbReference type="ARBA" id="ARBA00022982"/>
    </source>
</evidence>
<evidence type="ECO:0000256" key="4">
    <source>
        <dbReference type="ARBA" id="ARBA00022448"/>
    </source>
</evidence>
<name>A0AAU9X6V3_9CNID</name>
<keyword evidence="5 14" id="KW-0679">Respiratory chain</keyword>
<evidence type="ECO:0000256" key="10">
    <source>
        <dbReference type="ARBA" id="ARBA00023128"/>
    </source>
</evidence>
<evidence type="ECO:0000256" key="6">
    <source>
        <dbReference type="ARBA" id="ARBA00022692"/>
    </source>
</evidence>
<comment type="subunit">
    <text evidence="13">Complex I is composed of 45 different subunits. Interacts with CARD15, but not with CARD4. Interacts with STAT3, but not with STAT1, STAT2 and STAT5A. Interacts with OLFM4.</text>
</comment>
<keyword evidence="7 14" id="KW-0999">Mitochondrion inner membrane</keyword>
<dbReference type="PANTHER" id="PTHR12966:SF0">
    <property type="entry name" value="NADH DEHYDROGENASE [UBIQUINONE] 1 ALPHA SUBCOMPLEX SUBUNIT 13"/>
    <property type="match status" value="1"/>
</dbReference>
<evidence type="ECO:0000256" key="7">
    <source>
        <dbReference type="ARBA" id="ARBA00022792"/>
    </source>
</evidence>